<organism evidence="1 2">
    <name type="scientific">Colletotrichum plurivorum</name>
    <dbReference type="NCBI Taxonomy" id="2175906"/>
    <lineage>
        <taxon>Eukaryota</taxon>
        <taxon>Fungi</taxon>
        <taxon>Dikarya</taxon>
        <taxon>Ascomycota</taxon>
        <taxon>Pezizomycotina</taxon>
        <taxon>Sordariomycetes</taxon>
        <taxon>Hypocreomycetidae</taxon>
        <taxon>Glomerellales</taxon>
        <taxon>Glomerellaceae</taxon>
        <taxon>Colletotrichum</taxon>
        <taxon>Colletotrichum orchidearum species complex</taxon>
    </lineage>
</organism>
<evidence type="ECO:0000313" key="2">
    <source>
        <dbReference type="Proteomes" id="UP000654918"/>
    </source>
</evidence>
<reference evidence="1" key="1">
    <citation type="journal article" date="2020" name="Phytopathology">
        <title>Genome Sequence Resources of Colletotrichum truncatum, C. plurivorum, C. musicola, and C. sojae: Four Species Pathogenic to Soybean (Glycine max).</title>
        <authorList>
            <person name="Rogerio F."/>
            <person name="Boufleur T.R."/>
            <person name="Ciampi-Guillardi M."/>
            <person name="Sukno S.A."/>
            <person name="Thon M.R."/>
            <person name="Massola Junior N.S."/>
            <person name="Baroncelli R."/>
        </authorList>
    </citation>
    <scope>NUCLEOTIDE SEQUENCE</scope>
    <source>
        <strain evidence="1">LFN00145</strain>
    </source>
</reference>
<dbReference type="Proteomes" id="UP000654918">
    <property type="component" value="Unassembled WGS sequence"/>
</dbReference>
<evidence type="ECO:0000313" key="1">
    <source>
        <dbReference type="EMBL" id="KAF6837102.1"/>
    </source>
</evidence>
<sequence>MDDEGDIWYEDDDGDQYWDAAEHLEDLDRAGPFGGTCDICRDPVKYGLGYILDKCEDGLVEYQRGRQKFVDRGVLKEKEYVWPSWTRRGGRV</sequence>
<name>A0A8H6KT00_9PEZI</name>
<gene>
    <name evidence="1" type="ORF">CPLU01_03214</name>
</gene>
<comment type="caution">
    <text evidence="1">The sequence shown here is derived from an EMBL/GenBank/DDBJ whole genome shotgun (WGS) entry which is preliminary data.</text>
</comment>
<protein>
    <submittedName>
        <fullName evidence="1">Uncharacterized protein</fullName>
    </submittedName>
</protein>
<proteinExistence type="predicted"/>
<keyword evidence="2" id="KW-1185">Reference proteome</keyword>
<accession>A0A8H6KT00</accession>
<dbReference type="EMBL" id="WIGO01000027">
    <property type="protein sequence ID" value="KAF6837102.1"/>
    <property type="molecule type" value="Genomic_DNA"/>
</dbReference>
<dbReference type="AlphaFoldDB" id="A0A8H6KT00"/>